<dbReference type="InterPro" id="IPR009288">
    <property type="entry name" value="AIG2-like_dom"/>
</dbReference>
<dbReference type="PANTHER" id="PTHR31544:SF4">
    <property type="entry name" value="GAMMA-GLUTAMYLCYCLOTRANSFERASE-RELATED"/>
    <property type="match status" value="1"/>
</dbReference>
<dbReference type="GO" id="GO:0016740">
    <property type="term" value="F:transferase activity"/>
    <property type="evidence" value="ECO:0007669"/>
    <property type="project" value="UniProtKB-KW"/>
</dbReference>
<evidence type="ECO:0000313" key="6">
    <source>
        <dbReference type="EMBL" id="KAH6606088.1"/>
    </source>
</evidence>
<evidence type="ECO:0000256" key="3">
    <source>
        <dbReference type="ARBA" id="ARBA00030602"/>
    </source>
</evidence>
<gene>
    <name evidence="6" type="ORF">Trco_005241</name>
</gene>
<keyword evidence="7" id="KW-1185">Reference proteome</keyword>
<reference evidence="6" key="1">
    <citation type="submission" date="2021-08" db="EMBL/GenBank/DDBJ databases">
        <title>Chromosome-Level Trichoderma cornu-damae using Hi-C Data.</title>
        <authorList>
            <person name="Kim C.S."/>
        </authorList>
    </citation>
    <scope>NUCLEOTIDE SEQUENCE</scope>
    <source>
        <strain evidence="6">KA19-0412C</strain>
    </source>
</reference>
<sequence length="339" mass="37919">MADFLKPRYTRTKQIFVRRIIQSPLVLLILFGLSSDEAVKAISDWRADFTRQPISQAAWLLVKGEKEAEGFNKESYHYSLSKAQRSRTFNNGATTTTDKEANYLIKLECNSLPSAESVDVVRYLPEKPNTFTSIDDDGNANEFCLLSSRERAEFLSALSKAHPSHQPDLIPVSVAPKNLSPTSLYPTLGVDTTLPQFRQDQRQRGSSPSPPPSSPPSPVRPAQDEYPVWYFFYGTLTSANILSRVIGVSSGEKENAIQYKRARVRRGRLSILGGKYLALVDADGRSTVGGWAYQVKNQNEEDSLRVYETRRYEVVRCNIEFIDGNGNGGSVHGLTFRLA</sequence>
<accession>A0A9P8QNV1</accession>
<dbReference type="CDD" id="cd06661">
    <property type="entry name" value="GGCT_like"/>
    <property type="match status" value="1"/>
</dbReference>
<feature type="domain" description="Gamma-glutamylcyclotransferase AIG2-like" evidence="5">
    <location>
        <begin position="230"/>
        <end position="324"/>
    </location>
</feature>
<evidence type="ECO:0000256" key="1">
    <source>
        <dbReference type="ARBA" id="ARBA00008861"/>
    </source>
</evidence>
<dbReference type="AlphaFoldDB" id="A0A9P8QNV1"/>
<dbReference type="PANTHER" id="PTHR31544">
    <property type="entry name" value="AIG2-LIKE PROTEIN D"/>
    <property type="match status" value="1"/>
</dbReference>
<proteinExistence type="inferred from homology"/>
<comment type="caution">
    <text evidence="6">The sequence shown here is derived from an EMBL/GenBank/DDBJ whole genome shotgun (WGS) entry which is preliminary data.</text>
</comment>
<feature type="compositionally biased region" description="Pro residues" evidence="4">
    <location>
        <begin position="208"/>
        <end position="219"/>
    </location>
</feature>
<comment type="similarity">
    <text evidence="1">Belongs to the gamma-glutamylcyclotransferase family.</text>
</comment>
<feature type="region of interest" description="Disordered" evidence="4">
    <location>
        <begin position="199"/>
        <end position="220"/>
    </location>
</feature>
<dbReference type="Pfam" id="PF06094">
    <property type="entry name" value="GGACT"/>
    <property type="match status" value="1"/>
</dbReference>
<dbReference type="EMBL" id="JAIWOZ010000004">
    <property type="protein sequence ID" value="KAH6606088.1"/>
    <property type="molecule type" value="Genomic_DNA"/>
</dbReference>
<evidence type="ECO:0000256" key="2">
    <source>
        <dbReference type="ARBA" id="ARBA00022679"/>
    </source>
</evidence>
<organism evidence="6 7">
    <name type="scientific">Trichoderma cornu-damae</name>
    <dbReference type="NCBI Taxonomy" id="654480"/>
    <lineage>
        <taxon>Eukaryota</taxon>
        <taxon>Fungi</taxon>
        <taxon>Dikarya</taxon>
        <taxon>Ascomycota</taxon>
        <taxon>Pezizomycotina</taxon>
        <taxon>Sordariomycetes</taxon>
        <taxon>Hypocreomycetidae</taxon>
        <taxon>Hypocreales</taxon>
        <taxon>Hypocreaceae</taxon>
        <taxon>Trichoderma</taxon>
    </lineage>
</organism>
<dbReference type="InterPro" id="IPR036568">
    <property type="entry name" value="GGCT-like_sf"/>
</dbReference>
<dbReference type="OrthoDB" id="3262926at2759"/>
<dbReference type="InterPro" id="IPR045038">
    <property type="entry name" value="AIG2-like"/>
</dbReference>
<dbReference type="Proteomes" id="UP000827724">
    <property type="component" value="Unassembled WGS sequence"/>
</dbReference>
<evidence type="ECO:0000313" key="7">
    <source>
        <dbReference type="Proteomes" id="UP000827724"/>
    </source>
</evidence>
<dbReference type="InterPro" id="IPR013024">
    <property type="entry name" value="GGCT-like"/>
</dbReference>
<name>A0A9P8QNV1_9HYPO</name>
<evidence type="ECO:0000259" key="5">
    <source>
        <dbReference type="Pfam" id="PF06094"/>
    </source>
</evidence>
<keyword evidence="2" id="KW-0808">Transferase</keyword>
<protein>
    <recommendedName>
        <fullName evidence="3">Putative gamma-glutamylcyclotransferase</fullName>
    </recommendedName>
</protein>
<dbReference type="SUPFAM" id="SSF110857">
    <property type="entry name" value="Gamma-glutamyl cyclotransferase-like"/>
    <property type="match status" value="1"/>
</dbReference>
<dbReference type="Gene3D" id="3.10.490.10">
    <property type="entry name" value="Gamma-glutamyl cyclotransferase-like"/>
    <property type="match status" value="1"/>
</dbReference>
<evidence type="ECO:0000256" key="4">
    <source>
        <dbReference type="SAM" id="MobiDB-lite"/>
    </source>
</evidence>